<evidence type="ECO:0000313" key="1">
    <source>
        <dbReference type="EMBL" id="GEU72802.1"/>
    </source>
</evidence>
<dbReference type="AlphaFoldDB" id="A0A6L2MJ49"/>
<comment type="caution">
    <text evidence="1">The sequence shown here is derived from an EMBL/GenBank/DDBJ whole genome shotgun (WGS) entry which is preliminary data.</text>
</comment>
<sequence length="321" mass="36743">MLKKHEHAVNLVVQQKQEEQAAQIFTPNWDFSMINDDEEHSIQYKEYLENSSNTIATVLPTEELEYSLSMGEEHLSTILKTKSDEVIKSSVKNLVQIPIFTTFSNPIFDDNDNFTSSDDESLSNEDVPMEIFQNYLNPLFDDEEINSDEIDPHYFNAESDLIKSLSNRDTLFDSSFMFDYLDEFSGELLPTSIIDEEIDVFTGTYDLTPPGIEKPPNVEIFFKFDACVLTTNVVKGIFEHDVLMPNIFPTLPTFDLLYPVYDTLLPFSSKNGGKVFKPGILSYLLVSHRDKTTSGFFENPMMMYGGDIPLLDVSYLHFYPP</sequence>
<organism evidence="1">
    <name type="scientific">Tanacetum cinerariifolium</name>
    <name type="common">Dalmatian daisy</name>
    <name type="synonym">Chrysanthemum cinerariifolium</name>
    <dbReference type="NCBI Taxonomy" id="118510"/>
    <lineage>
        <taxon>Eukaryota</taxon>
        <taxon>Viridiplantae</taxon>
        <taxon>Streptophyta</taxon>
        <taxon>Embryophyta</taxon>
        <taxon>Tracheophyta</taxon>
        <taxon>Spermatophyta</taxon>
        <taxon>Magnoliopsida</taxon>
        <taxon>eudicotyledons</taxon>
        <taxon>Gunneridae</taxon>
        <taxon>Pentapetalae</taxon>
        <taxon>asterids</taxon>
        <taxon>campanulids</taxon>
        <taxon>Asterales</taxon>
        <taxon>Asteraceae</taxon>
        <taxon>Asteroideae</taxon>
        <taxon>Anthemideae</taxon>
        <taxon>Anthemidinae</taxon>
        <taxon>Tanacetum</taxon>
    </lineage>
</organism>
<protein>
    <recommendedName>
        <fullName evidence="2">Reverse transcriptase domain-containing protein</fullName>
    </recommendedName>
</protein>
<reference evidence="1" key="1">
    <citation type="journal article" date="2019" name="Sci. Rep.">
        <title>Draft genome of Tanacetum cinerariifolium, the natural source of mosquito coil.</title>
        <authorList>
            <person name="Yamashiro T."/>
            <person name="Shiraishi A."/>
            <person name="Satake H."/>
            <person name="Nakayama K."/>
        </authorList>
    </citation>
    <scope>NUCLEOTIDE SEQUENCE</scope>
</reference>
<name>A0A6L2MJ49_TANCI</name>
<dbReference type="EMBL" id="BKCJ010006564">
    <property type="protein sequence ID" value="GEU72802.1"/>
    <property type="molecule type" value="Genomic_DNA"/>
</dbReference>
<gene>
    <name evidence="1" type="ORF">Tci_044780</name>
</gene>
<proteinExistence type="predicted"/>
<accession>A0A6L2MJ49</accession>
<evidence type="ECO:0008006" key="2">
    <source>
        <dbReference type="Google" id="ProtNLM"/>
    </source>
</evidence>